<evidence type="ECO:0000256" key="6">
    <source>
        <dbReference type="ARBA" id="ARBA00022777"/>
    </source>
</evidence>
<dbReference type="InterPro" id="IPR019734">
    <property type="entry name" value="TPR_rpt"/>
</dbReference>
<dbReference type="RefSeq" id="WP_244820190.1">
    <property type="nucleotide sequence ID" value="NZ_CP112998.1"/>
</dbReference>
<keyword evidence="8" id="KW-1133">Transmembrane helix</keyword>
<dbReference type="GO" id="GO:0004673">
    <property type="term" value="F:protein histidine kinase activity"/>
    <property type="evidence" value="ECO:0007669"/>
    <property type="project" value="UniProtKB-EC"/>
</dbReference>
<dbReference type="Pfam" id="PF07568">
    <property type="entry name" value="HisKA_2"/>
    <property type="match status" value="1"/>
</dbReference>
<accession>A0A9E8SN29</accession>
<dbReference type="Gene3D" id="1.25.40.10">
    <property type="entry name" value="Tetratricopeptide repeat domain"/>
    <property type="match status" value="1"/>
</dbReference>
<evidence type="ECO:0000256" key="8">
    <source>
        <dbReference type="SAM" id="Phobius"/>
    </source>
</evidence>
<dbReference type="Pfam" id="PF02518">
    <property type="entry name" value="HATPase_c"/>
    <property type="match status" value="1"/>
</dbReference>
<keyword evidence="7" id="KW-0067">ATP-binding</keyword>
<dbReference type="PANTHER" id="PTHR41523">
    <property type="entry name" value="TWO-COMPONENT SYSTEM SENSOR PROTEIN"/>
    <property type="match status" value="1"/>
</dbReference>
<evidence type="ECO:0000259" key="10">
    <source>
        <dbReference type="PROSITE" id="PS50109"/>
    </source>
</evidence>
<dbReference type="SUPFAM" id="SSF55874">
    <property type="entry name" value="ATPase domain of HSP90 chaperone/DNA topoisomerase II/histidine kinase"/>
    <property type="match status" value="1"/>
</dbReference>
<dbReference type="EMBL" id="CP112998">
    <property type="protein sequence ID" value="WAC14823.1"/>
    <property type="molecule type" value="Genomic_DNA"/>
</dbReference>
<dbReference type="InterPro" id="IPR011495">
    <property type="entry name" value="Sig_transdc_His_kin_sub2_dim/P"/>
</dbReference>
<dbReference type="SMART" id="SM00387">
    <property type="entry name" value="HATPase_c"/>
    <property type="match status" value="1"/>
</dbReference>
<keyword evidence="6" id="KW-0418">Kinase</keyword>
<dbReference type="EC" id="2.7.13.3" evidence="2"/>
<feature type="chain" id="PRO_5038483483" description="histidine kinase" evidence="9">
    <location>
        <begin position="20"/>
        <end position="750"/>
    </location>
</feature>
<dbReference type="InterPro" id="IPR036890">
    <property type="entry name" value="HATPase_C_sf"/>
</dbReference>
<keyword evidence="8" id="KW-0812">Transmembrane</keyword>
<dbReference type="Pfam" id="PF13424">
    <property type="entry name" value="TPR_12"/>
    <property type="match status" value="1"/>
</dbReference>
<evidence type="ECO:0000256" key="5">
    <source>
        <dbReference type="ARBA" id="ARBA00022741"/>
    </source>
</evidence>
<organism evidence="11 12">
    <name type="scientific">Dyadobacter pollutisoli</name>
    <dbReference type="NCBI Taxonomy" id="2910158"/>
    <lineage>
        <taxon>Bacteria</taxon>
        <taxon>Pseudomonadati</taxon>
        <taxon>Bacteroidota</taxon>
        <taxon>Cytophagia</taxon>
        <taxon>Cytophagales</taxon>
        <taxon>Spirosomataceae</taxon>
        <taxon>Dyadobacter</taxon>
    </lineage>
</organism>
<evidence type="ECO:0000313" key="11">
    <source>
        <dbReference type="EMBL" id="WAC14823.1"/>
    </source>
</evidence>
<dbReference type="Proteomes" id="UP001164653">
    <property type="component" value="Chromosome"/>
</dbReference>
<evidence type="ECO:0000256" key="2">
    <source>
        <dbReference type="ARBA" id="ARBA00012438"/>
    </source>
</evidence>
<dbReference type="Gene3D" id="3.30.450.20">
    <property type="entry name" value="PAS domain"/>
    <property type="match status" value="1"/>
</dbReference>
<dbReference type="SUPFAM" id="SSF48452">
    <property type="entry name" value="TPR-like"/>
    <property type="match status" value="1"/>
</dbReference>
<evidence type="ECO:0000313" key="12">
    <source>
        <dbReference type="Proteomes" id="UP001164653"/>
    </source>
</evidence>
<evidence type="ECO:0000256" key="7">
    <source>
        <dbReference type="ARBA" id="ARBA00022840"/>
    </source>
</evidence>
<keyword evidence="8" id="KW-0472">Membrane</keyword>
<evidence type="ECO:0000256" key="1">
    <source>
        <dbReference type="ARBA" id="ARBA00000085"/>
    </source>
</evidence>
<evidence type="ECO:0000256" key="4">
    <source>
        <dbReference type="ARBA" id="ARBA00022679"/>
    </source>
</evidence>
<keyword evidence="9" id="KW-0732">Signal</keyword>
<feature type="transmembrane region" description="Helical" evidence="8">
    <location>
        <begin position="494"/>
        <end position="516"/>
    </location>
</feature>
<dbReference type="GO" id="GO:0005524">
    <property type="term" value="F:ATP binding"/>
    <property type="evidence" value="ECO:0007669"/>
    <property type="project" value="UniProtKB-KW"/>
</dbReference>
<keyword evidence="4" id="KW-0808">Transferase</keyword>
<sequence length="750" mass="85416">MLKNLLLLCFLSISLPGTGQDPGPFTAKDTKPLVLALRRSTPDTGKVQLLLKLSDQYYYRLNRQPSDIEKALSYTLEAKKLSISLDYHKGEGISELLLSRILPQKNERENGRKAALKAIAILTKYNEYFQLGEAYYTMSGYYSTNAEEIGQRIALVEKSSEAFGKAGNKEKQGHIYMQLGDLYVTQGSTAKALSALRQSLAFFKAAGYKNLMGVYDLLGRIYLEIGSVDQAIEHGLLAERTAKMLGDTSSMQLCTIYNRLGNAYNALNRFDKQREYQTKALVLALRLKDAESVHIIAVNLAVCMQRLGDFDHALSMLNESVKKYPLKTDNSKVLVYGQYLIIYGKLNLSLGRKYSNIVEEITSKSTLSNINLRYAYNCLILFYFEDKNYKKLEMNLKKSNELARKANFRIYLYQNYLYSARLDSIRGNYSGALENYQKYSLLKDSVFRESKARQMSQLEILYDVEKKNDSIQFLTKQSGLQSGMLRQAGLIQNITYVSIGLLLVIIALLIAGYRLMQKSNRNITVKQDEINRKNISLEHLVNEKEWLIKEIHHRVKNNLHMVAGLLDSQSEYLKTEEAKTAIADSQHRIQSMSMIHQKLYQTENLSSIDISAYIYEMVQYLKDSFDTNQQIHFQLEIERIEMNISHSIPLGLILNEAITNAMKYAFKGDREGTIFIAFKPIGTDYFQLIIADNGIGLRPDFDIKRAGSFGMTLIQGLCDDIGGTLSVKNQDGVTITIEFLYQNEEKDTHR</sequence>
<feature type="signal peptide" evidence="9">
    <location>
        <begin position="1"/>
        <end position="19"/>
    </location>
</feature>
<dbReference type="InterPro" id="IPR003594">
    <property type="entry name" value="HATPase_dom"/>
</dbReference>
<gene>
    <name evidence="11" type="ORF">ON006_12835</name>
</gene>
<dbReference type="KEGG" id="dpf:ON006_12835"/>
<dbReference type="PANTHER" id="PTHR41523:SF8">
    <property type="entry name" value="ETHYLENE RESPONSE SENSOR PROTEIN"/>
    <property type="match status" value="1"/>
</dbReference>
<dbReference type="Gene3D" id="3.30.565.10">
    <property type="entry name" value="Histidine kinase-like ATPase, C-terminal domain"/>
    <property type="match status" value="1"/>
</dbReference>
<keyword evidence="5" id="KW-0547">Nucleotide-binding</keyword>
<evidence type="ECO:0000256" key="3">
    <source>
        <dbReference type="ARBA" id="ARBA00022553"/>
    </source>
</evidence>
<keyword evidence="12" id="KW-1185">Reference proteome</keyword>
<protein>
    <recommendedName>
        <fullName evidence="2">histidine kinase</fullName>
        <ecNumber evidence="2">2.7.13.3</ecNumber>
    </recommendedName>
</protein>
<evidence type="ECO:0000256" key="9">
    <source>
        <dbReference type="SAM" id="SignalP"/>
    </source>
</evidence>
<feature type="domain" description="Histidine kinase" evidence="10">
    <location>
        <begin position="550"/>
        <end position="743"/>
    </location>
</feature>
<dbReference type="InterPro" id="IPR011990">
    <property type="entry name" value="TPR-like_helical_dom_sf"/>
</dbReference>
<reference evidence="11" key="1">
    <citation type="submission" date="2022-11" db="EMBL/GenBank/DDBJ databases">
        <title>Dyadobacter pollutisoli sp. nov., isolated from plastic dumped soil.</title>
        <authorList>
            <person name="Kim J.M."/>
            <person name="Kim K.R."/>
            <person name="Lee J.K."/>
            <person name="Hao L."/>
            <person name="Jeon C.O."/>
        </authorList>
    </citation>
    <scope>NUCLEOTIDE SEQUENCE</scope>
    <source>
        <strain evidence="11">U1</strain>
    </source>
</reference>
<dbReference type="PROSITE" id="PS50109">
    <property type="entry name" value="HIS_KIN"/>
    <property type="match status" value="1"/>
</dbReference>
<dbReference type="InterPro" id="IPR005467">
    <property type="entry name" value="His_kinase_dom"/>
</dbReference>
<comment type="catalytic activity">
    <reaction evidence="1">
        <text>ATP + protein L-histidine = ADP + protein N-phospho-L-histidine.</text>
        <dbReference type="EC" id="2.7.13.3"/>
    </reaction>
</comment>
<dbReference type="AlphaFoldDB" id="A0A9E8SN29"/>
<keyword evidence="3" id="KW-0597">Phosphoprotein</keyword>
<dbReference type="Pfam" id="PF13181">
    <property type="entry name" value="TPR_8"/>
    <property type="match status" value="1"/>
</dbReference>
<name>A0A9E8SN29_9BACT</name>
<proteinExistence type="predicted"/>